<dbReference type="GO" id="GO:0005737">
    <property type="term" value="C:cytoplasm"/>
    <property type="evidence" value="ECO:0007669"/>
    <property type="project" value="TreeGrafter"/>
</dbReference>
<protein>
    <recommendedName>
        <fullName evidence="2">protein-tyrosine-phosphatase</fullName>
        <ecNumber evidence="2">3.1.3.48</ecNumber>
    </recommendedName>
</protein>
<evidence type="ECO:0000259" key="7">
    <source>
        <dbReference type="PROSITE" id="PS50056"/>
    </source>
</evidence>
<sequence>MSLIFSPNSSKRHGVYLGGKAEAKSRSKLEQMGITHILNVTPEKDSSIQAGVPNYFEKKKPMKLKYRRIPVFDLPTSACDLLSRAPSIVSFISNGLHHGSVLIHCQRGVSRSATALLFYLMSKQGMTLDSALSLCQEKRPSVQPIAAFMEKLREYEEQCISKELISVVNDSTEGTRVEKRKASTMKEITGPSKRKCAIGPALPPGFKLTQSVSGKSQHGGKHSDR</sequence>
<evidence type="ECO:0000256" key="5">
    <source>
        <dbReference type="SAM" id="MobiDB-lite"/>
    </source>
</evidence>
<dbReference type="InterPro" id="IPR000387">
    <property type="entry name" value="Tyr_Pase_dom"/>
</dbReference>
<dbReference type="SUPFAM" id="SSF52799">
    <property type="entry name" value="(Phosphotyrosine protein) phosphatases II"/>
    <property type="match status" value="1"/>
</dbReference>
<evidence type="ECO:0000256" key="4">
    <source>
        <dbReference type="ARBA" id="ARBA00022912"/>
    </source>
</evidence>
<feature type="domain" description="Tyrosine specific protein phosphatases" evidence="7">
    <location>
        <begin position="79"/>
        <end position="142"/>
    </location>
</feature>
<dbReference type="PROSITE" id="PS00383">
    <property type="entry name" value="TYR_PHOSPHATASE_1"/>
    <property type="match status" value="1"/>
</dbReference>
<dbReference type="SMART" id="SM00195">
    <property type="entry name" value="DSPc"/>
    <property type="match status" value="1"/>
</dbReference>
<accession>A0A7S3PUT9</accession>
<gene>
    <name evidence="8" type="ORF">CDEB00056_LOCUS1214</name>
</gene>
<dbReference type="PANTHER" id="PTHR10159:SF521">
    <property type="entry name" value="LEUCINE RICH REPEAT AND PHOSPHATASE DOMAIN CONTAINING PROTEIN"/>
    <property type="match status" value="1"/>
</dbReference>
<keyword evidence="4" id="KW-0904">Protein phosphatase</keyword>
<dbReference type="InterPro" id="IPR029021">
    <property type="entry name" value="Prot-tyrosine_phosphatase-like"/>
</dbReference>
<comment type="similarity">
    <text evidence="1">Belongs to the protein-tyrosine phosphatase family. Non-receptor class dual specificity subfamily.</text>
</comment>
<evidence type="ECO:0000256" key="1">
    <source>
        <dbReference type="ARBA" id="ARBA00008601"/>
    </source>
</evidence>
<dbReference type="GO" id="GO:0043409">
    <property type="term" value="P:negative regulation of MAPK cascade"/>
    <property type="evidence" value="ECO:0007669"/>
    <property type="project" value="TreeGrafter"/>
</dbReference>
<evidence type="ECO:0000259" key="6">
    <source>
        <dbReference type="PROSITE" id="PS50054"/>
    </source>
</evidence>
<proteinExistence type="inferred from homology"/>
<dbReference type="Pfam" id="PF00782">
    <property type="entry name" value="DSPc"/>
    <property type="match status" value="1"/>
</dbReference>
<feature type="region of interest" description="Disordered" evidence="5">
    <location>
        <begin position="202"/>
        <end position="225"/>
    </location>
</feature>
<evidence type="ECO:0000313" key="8">
    <source>
        <dbReference type="EMBL" id="CAE0456373.1"/>
    </source>
</evidence>
<dbReference type="AlphaFoldDB" id="A0A7S3PUT9"/>
<feature type="domain" description="Tyrosine-protein phosphatase" evidence="6">
    <location>
        <begin position="6"/>
        <end position="161"/>
    </location>
</feature>
<dbReference type="PROSITE" id="PS50054">
    <property type="entry name" value="TYR_PHOSPHATASE_DUAL"/>
    <property type="match status" value="1"/>
</dbReference>
<evidence type="ECO:0000256" key="3">
    <source>
        <dbReference type="ARBA" id="ARBA00022801"/>
    </source>
</evidence>
<dbReference type="EC" id="3.1.3.48" evidence="2"/>
<dbReference type="PANTHER" id="PTHR10159">
    <property type="entry name" value="DUAL SPECIFICITY PROTEIN PHOSPHATASE"/>
    <property type="match status" value="1"/>
</dbReference>
<dbReference type="InterPro" id="IPR016130">
    <property type="entry name" value="Tyr_Pase_AS"/>
</dbReference>
<reference evidence="8" key="1">
    <citation type="submission" date="2021-01" db="EMBL/GenBank/DDBJ databases">
        <authorList>
            <person name="Corre E."/>
            <person name="Pelletier E."/>
            <person name="Niang G."/>
            <person name="Scheremetjew M."/>
            <person name="Finn R."/>
            <person name="Kale V."/>
            <person name="Holt S."/>
            <person name="Cochrane G."/>
            <person name="Meng A."/>
            <person name="Brown T."/>
            <person name="Cohen L."/>
        </authorList>
    </citation>
    <scope>NUCLEOTIDE SEQUENCE</scope>
    <source>
        <strain evidence="8">MM31A-1</strain>
    </source>
</reference>
<dbReference type="GO" id="GO:0004725">
    <property type="term" value="F:protein tyrosine phosphatase activity"/>
    <property type="evidence" value="ECO:0007669"/>
    <property type="project" value="UniProtKB-EC"/>
</dbReference>
<dbReference type="PROSITE" id="PS50056">
    <property type="entry name" value="TYR_PHOSPHATASE_2"/>
    <property type="match status" value="1"/>
</dbReference>
<keyword evidence="3" id="KW-0378">Hydrolase</keyword>
<dbReference type="Gene3D" id="3.90.190.10">
    <property type="entry name" value="Protein tyrosine phosphatase superfamily"/>
    <property type="match status" value="1"/>
</dbReference>
<evidence type="ECO:0000256" key="2">
    <source>
        <dbReference type="ARBA" id="ARBA00013064"/>
    </source>
</evidence>
<dbReference type="EMBL" id="HBIO01001678">
    <property type="protein sequence ID" value="CAE0456373.1"/>
    <property type="molecule type" value="Transcribed_RNA"/>
</dbReference>
<dbReference type="CDD" id="cd14498">
    <property type="entry name" value="DSP"/>
    <property type="match status" value="1"/>
</dbReference>
<name>A0A7S3PUT9_9STRA</name>
<organism evidence="8">
    <name type="scientific">Chaetoceros debilis</name>
    <dbReference type="NCBI Taxonomy" id="122233"/>
    <lineage>
        <taxon>Eukaryota</taxon>
        <taxon>Sar</taxon>
        <taxon>Stramenopiles</taxon>
        <taxon>Ochrophyta</taxon>
        <taxon>Bacillariophyta</taxon>
        <taxon>Coscinodiscophyceae</taxon>
        <taxon>Chaetocerotophycidae</taxon>
        <taxon>Chaetocerotales</taxon>
        <taxon>Chaetocerotaceae</taxon>
        <taxon>Chaetoceros</taxon>
    </lineage>
</organism>
<dbReference type="InterPro" id="IPR000340">
    <property type="entry name" value="Dual-sp_phosphatase_cat-dom"/>
</dbReference>
<dbReference type="InterPro" id="IPR020422">
    <property type="entry name" value="TYR_PHOSPHATASE_DUAL_dom"/>
</dbReference>